<evidence type="ECO:0000313" key="1">
    <source>
        <dbReference type="EMBL" id="GEO08313.1"/>
    </source>
</evidence>
<keyword evidence="2" id="KW-1185">Reference proteome</keyword>
<dbReference type="AlphaFoldDB" id="A0A512B8N8"/>
<comment type="caution">
    <text evidence="1">The sequence shown here is derived from an EMBL/GenBank/DDBJ whole genome shotgun (WGS) entry which is preliminary data.</text>
</comment>
<dbReference type="EMBL" id="BJYT01000002">
    <property type="protein sequence ID" value="GEO08313.1"/>
    <property type="molecule type" value="Genomic_DNA"/>
</dbReference>
<gene>
    <name evidence="1" type="ORF">SAE01_08090</name>
</gene>
<reference evidence="1 2" key="1">
    <citation type="submission" date="2019-07" db="EMBL/GenBank/DDBJ databases">
        <title>Whole genome shotgun sequence of Segetibacter aerophilus NBRC 106135.</title>
        <authorList>
            <person name="Hosoyama A."/>
            <person name="Uohara A."/>
            <person name="Ohji S."/>
            <person name="Ichikawa N."/>
        </authorList>
    </citation>
    <scope>NUCLEOTIDE SEQUENCE [LARGE SCALE GENOMIC DNA]</scope>
    <source>
        <strain evidence="1 2">NBRC 106135</strain>
    </source>
</reference>
<organism evidence="1 2">
    <name type="scientific">Segetibacter aerophilus</name>
    <dbReference type="NCBI Taxonomy" id="670293"/>
    <lineage>
        <taxon>Bacteria</taxon>
        <taxon>Pseudomonadati</taxon>
        <taxon>Bacteroidota</taxon>
        <taxon>Chitinophagia</taxon>
        <taxon>Chitinophagales</taxon>
        <taxon>Chitinophagaceae</taxon>
        <taxon>Segetibacter</taxon>
    </lineage>
</organism>
<dbReference type="Proteomes" id="UP000321513">
    <property type="component" value="Unassembled WGS sequence"/>
</dbReference>
<accession>A0A512B8N8</accession>
<dbReference type="RefSeq" id="WP_147202381.1">
    <property type="nucleotide sequence ID" value="NZ_BJYT01000002.1"/>
</dbReference>
<name>A0A512B8N8_9BACT</name>
<sequence length="90" mass="11148">MGRRKKPFSIFDDPREFIGRLYNMHETEQYMRYMKFQLEYLILFTSNCNNRERYLPERIRFKMNELAIEMQEVIDDIENIEPINLDEIFG</sequence>
<evidence type="ECO:0000313" key="2">
    <source>
        <dbReference type="Proteomes" id="UP000321513"/>
    </source>
</evidence>
<protein>
    <submittedName>
        <fullName evidence="1">Uncharacterized protein</fullName>
    </submittedName>
</protein>
<proteinExistence type="predicted"/>